<sequence>MAGDARDGLIRVVYLERSSALMMAAGAVPSEAALLALDDTAHRLETLMMGSTAIVFVAVVLLPMSLRLPARLRRTYDDATPIESVAAPRDGQDAVRRLSLRRTAGFAGVLACWLIVIGLASHQVLPPIMLVTLALTQWARSRATAGWERANGAVLWQGAPGLWGRRGRVFRVPSGAADLVA</sequence>
<accession>A0A250VKM6</accession>
<keyword evidence="1" id="KW-0812">Transmembrane</keyword>
<feature type="transmembrane region" description="Helical" evidence="1">
    <location>
        <begin position="47"/>
        <end position="66"/>
    </location>
</feature>
<dbReference type="Proteomes" id="UP000217446">
    <property type="component" value="Unassembled WGS sequence"/>
</dbReference>
<gene>
    <name evidence="2" type="ORF">SO3561_06189</name>
</gene>
<evidence type="ECO:0000256" key="1">
    <source>
        <dbReference type="SAM" id="Phobius"/>
    </source>
</evidence>
<name>A0A250VKM6_STROL</name>
<keyword evidence="1" id="KW-1133">Transmembrane helix</keyword>
<keyword evidence="1" id="KW-0472">Membrane</keyword>
<dbReference type="STRING" id="1963.AQJ27_37690"/>
<keyword evidence="3" id="KW-1185">Reference proteome</keyword>
<reference evidence="3" key="1">
    <citation type="submission" date="2017-05" db="EMBL/GenBank/DDBJ databases">
        <title>Streptomyces olivochromogenes NBRC 3561 whole genome shotgun sequence.</title>
        <authorList>
            <person name="Dohra H."/>
            <person name="Kodani S."/>
        </authorList>
    </citation>
    <scope>NUCLEOTIDE SEQUENCE [LARGE SCALE GENOMIC DNA]</scope>
    <source>
        <strain evidence="3">NBRC 3561</strain>
    </source>
</reference>
<dbReference type="EMBL" id="BDQI01000015">
    <property type="protein sequence ID" value="GAX54636.1"/>
    <property type="molecule type" value="Genomic_DNA"/>
</dbReference>
<dbReference type="RefSeq" id="WP_159064493.1">
    <property type="nucleotide sequence ID" value="NZ_BDQI01000015.1"/>
</dbReference>
<proteinExistence type="predicted"/>
<feature type="transmembrane region" description="Helical" evidence="1">
    <location>
        <begin position="104"/>
        <end position="125"/>
    </location>
</feature>
<protein>
    <submittedName>
        <fullName evidence="2">Uncharacterized protein</fullName>
    </submittedName>
</protein>
<dbReference type="AlphaFoldDB" id="A0A250VKM6"/>
<evidence type="ECO:0000313" key="2">
    <source>
        <dbReference type="EMBL" id="GAX54636.1"/>
    </source>
</evidence>
<comment type="caution">
    <text evidence="2">The sequence shown here is derived from an EMBL/GenBank/DDBJ whole genome shotgun (WGS) entry which is preliminary data.</text>
</comment>
<evidence type="ECO:0000313" key="3">
    <source>
        <dbReference type="Proteomes" id="UP000217446"/>
    </source>
</evidence>
<organism evidence="2 3">
    <name type="scientific">Streptomyces olivochromogenes</name>
    <dbReference type="NCBI Taxonomy" id="1963"/>
    <lineage>
        <taxon>Bacteria</taxon>
        <taxon>Bacillati</taxon>
        <taxon>Actinomycetota</taxon>
        <taxon>Actinomycetes</taxon>
        <taxon>Kitasatosporales</taxon>
        <taxon>Streptomycetaceae</taxon>
        <taxon>Streptomyces</taxon>
    </lineage>
</organism>